<dbReference type="Pfam" id="PF13489">
    <property type="entry name" value="Methyltransf_23"/>
    <property type="match status" value="1"/>
</dbReference>
<dbReference type="GO" id="GO:0008168">
    <property type="term" value="F:methyltransferase activity"/>
    <property type="evidence" value="ECO:0007669"/>
    <property type="project" value="UniProtKB-KW"/>
</dbReference>
<proteinExistence type="predicted"/>
<dbReference type="Gene3D" id="3.40.50.150">
    <property type="entry name" value="Vaccinia Virus protein VP39"/>
    <property type="match status" value="1"/>
</dbReference>
<gene>
    <name evidence="1" type="ORF">M0L20_26310</name>
</gene>
<dbReference type="PANTHER" id="PTHR43861">
    <property type="entry name" value="TRANS-ACONITATE 2-METHYLTRANSFERASE-RELATED"/>
    <property type="match status" value="1"/>
</dbReference>
<dbReference type="CDD" id="cd02440">
    <property type="entry name" value="AdoMet_MTases"/>
    <property type="match status" value="1"/>
</dbReference>
<dbReference type="Proteomes" id="UP001202180">
    <property type="component" value="Unassembled WGS sequence"/>
</dbReference>
<keyword evidence="1" id="KW-0808">Transferase</keyword>
<sequence>MDKSNGYEDIAARFIQSRTKTIGTSSVQLWARTLPPKATVLDLGCGTGLPVSEVLMNEGLEVYGIDASPTLAQAFHLNFPHSPVACEAVEESLFFDRQFDAIIAWGLLFVLTVDSQQIVIRKVAKALPSGGKFLFTSPSQAVSWKDALTACNSTSLGAQKYKALLSASGLRLLEEFDDEGGNHYFSAIKI</sequence>
<dbReference type="GO" id="GO:0032259">
    <property type="term" value="P:methylation"/>
    <property type="evidence" value="ECO:0007669"/>
    <property type="project" value="UniProtKB-KW"/>
</dbReference>
<accession>A0ABT0HTB6</accession>
<protein>
    <submittedName>
        <fullName evidence="1">Class I SAM-dependent methyltransferase</fullName>
    </submittedName>
</protein>
<dbReference type="SUPFAM" id="SSF53335">
    <property type="entry name" value="S-adenosyl-L-methionine-dependent methyltransferases"/>
    <property type="match status" value="1"/>
</dbReference>
<name>A0ABT0HTB6_9BACT</name>
<dbReference type="InterPro" id="IPR029063">
    <property type="entry name" value="SAM-dependent_MTases_sf"/>
</dbReference>
<dbReference type="EMBL" id="JALPRF010000008">
    <property type="protein sequence ID" value="MCK8495406.1"/>
    <property type="molecule type" value="Genomic_DNA"/>
</dbReference>
<evidence type="ECO:0000313" key="1">
    <source>
        <dbReference type="EMBL" id="MCK8495406.1"/>
    </source>
</evidence>
<organism evidence="1 2">
    <name type="scientific">Spirosoma liriopis</name>
    <dbReference type="NCBI Taxonomy" id="2937440"/>
    <lineage>
        <taxon>Bacteria</taxon>
        <taxon>Pseudomonadati</taxon>
        <taxon>Bacteroidota</taxon>
        <taxon>Cytophagia</taxon>
        <taxon>Cytophagales</taxon>
        <taxon>Cytophagaceae</taxon>
        <taxon>Spirosoma</taxon>
    </lineage>
</organism>
<reference evidence="1 2" key="1">
    <citation type="submission" date="2022-04" db="EMBL/GenBank/DDBJ databases">
        <title>Spirosoma sp. strain RP8 genome sequencing and assembly.</title>
        <authorList>
            <person name="Jung Y."/>
        </authorList>
    </citation>
    <scope>NUCLEOTIDE SEQUENCE [LARGE SCALE GENOMIC DNA]</scope>
    <source>
        <strain evidence="1 2">RP8</strain>
    </source>
</reference>
<comment type="caution">
    <text evidence="1">The sequence shown here is derived from an EMBL/GenBank/DDBJ whole genome shotgun (WGS) entry which is preliminary data.</text>
</comment>
<evidence type="ECO:0000313" key="2">
    <source>
        <dbReference type="Proteomes" id="UP001202180"/>
    </source>
</evidence>
<keyword evidence="2" id="KW-1185">Reference proteome</keyword>
<dbReference type="RefSeq" id="WP_248480186.1">
    <property type="nucleotide sequence ID" value="NZ_JALPRF010000008.1"/>
</dbReference>
<keyword evidence="1" id="KW-0489">Methyltransferase</keyword>